<proteinExistence type="predicted"/>
<reference evidence="9" key="1">
    <citation type="submission" date="2021-02" db="EMBL/GenBank/DDBJ databases">
        <authorList>
            <person name="Dougan E. K."/>
            <person name="Rhodes N."/>
            <person name="Thang M."/>
            <person name="Chan C."/>
        </authorList>
    </citation>
    <scope>NUCLEOTIDE SEQUENCE</scope>
</reference>
<evidence type="ECO:0000256" key="4">
    <source>
        <dbReference type="PIRSR" id="PIRSR623088-2"/>
    </source>
</evidence>
<dbReference type="SMART" id="SM00248">
    <property type="entry name" value="ANK"/>
    <property type="match status" value="4"/>
</dbReference>
<feature type="binding site" evidence="5">
    <location>
        <position position="949"/>
    </location>
    <ligand>
        <name>Zn(2+)</name>
        <dbReference type="ChEBI" id="CHEBI:29105"/>
        <label>1</label>
    </ligand>
</feature>
<dbReference type="PRINTS" id="PR00387">
    <property type="entry name" value="PDIESTERASE1"/>
</dbReference>
<dbReference type="PANTHER" id="PTHR11347">
    <property type="entry name" value="CYCLIC NUCLEOTIDE PHOSPHODIESTERASE"/>
    <property type="match status" value="1"/>
</dbReference>
<dbReference type="InterPro" id="IPR036971">
    <property type="entry name" value="PDEase_catalytic_dom_sf"/>
</dbReference>
<evidence type="ECO:0000313" key="9">
    <source>
        <dbReference type="EMBL" id="CAE8651709.1"/>
    </source>
</evidence>
<dbReference type="PROSITE" id="PS50088">
    <property type="entry name" value="ANK_REPEAT"/>
    <property type="match status" value="1"/>
</dbReference>
<dbReference type="SUPFAM" id="SSF109604">
    <property type="entry name" value="HD-domain/PDEase-like"/>
    <property type="match status" value="1"/>
</dbReference>
<protein>
    <recommendedName>
        <fullName evidence="8">PDEase domain-containing protein</fullName>
    </recommendedName>
</protein>
<feature type="transmembrane region" description="Helical" evidence="7">
    <location>
        <begin position="406"/>
        <end position="425"/>
    </location>
</feature>
<organism evidence="9 10">
    <name type="scientific">Polarella glacialis</name>
    <name type="common">Dinoflagellate</name>
    <dbReference type="NCBI Taxonomy" id="89957"/>
    <lineage>
        <taxon>Eukaryota</taxon>
        <taxon>Sar</taxon>
        <taxon>Alveolata</taxon>
        <taxon>Dinophyceae</taxon>
        <taxon>Suessiales</taxon>
        <taxon>Suessiaceae</taxon>
        <taxon>Polarella</taxon>
    </lineage>
</organism>
<dbReference type="GO" id="GO:0007165">
    <property type="term" value="P:signal transduction"/>
    <property type="evidence" value="ECO:0007669"/>
    <property type="project" value="InterPro"/>
</dbReference>
<feature type="non-terminal residue" evidence="9">
    <location>
        <position position="1217"/>
    </location>
</feature>
<comment type="caution">
    <text evidence="9">The sequence shown here is derived from an EMBL/GenBank/DDBJ whole genome shotgun (WGS) entry which is preliminary data.</text>
</comment>
<keyword evidence="1 5" id="KW-0479">Metal-binding</keyword>
<dbReference type="InterPro" id="IPR023088">
    <property type="entry name" value="PDEase"/>
</dbReference>
<name>A0A813IKK9_POLGL</name>
<evidence type="ECO:0000313" key="10">
    <source>
        <dbReference type="Proteomes" id="UP000626109"/>
    </source>
</evidence>
<gene>
    <name evidence="9" type="ORF">PGLA2088_LOCUS9192</name>
</gene>
<dbReference type="AlphaFoldDB" id="A0A813IKK9"/>
<keyword evidence="6" id="KW-0040">ANK repeat</keyword>
<feature type="repeat" description="ANK" evidence="6">
    <location>
        <begin position="157"/>
        <end position="189"/>
    </location>
</feature>
<dbReference type="Proteomes" id="UP000626109">
    <property type="component" value="Unassembled WGS sequence"/>
</dbReference>
<accession>A0A813IKK9</accession>
<dbReference type="Gene3D" id="1.25.40.20">
    <property type="entry name" value="Ankyrin repeat-containing domain"/>
    <property type="match status" value="1"/>
</dbReference>
<dbReference type="GO" id="GO:0046872">
    <property type="term" value="F:metal ion binding"/>
    <property type="evidence" value="ECO:0007669"/>
    <property type="project" value="UniProtKB-KW"/>
</dbReference>
<dbReference type="Pfam" id="PF12796">
    <property type="entry name" value="Ank_2"/>
    <property type="match status" value="1"/>
</dbReference>
<keyword evidence="7" id="KW-0812">Transmembrane</keyword>
<dbReference type="InterPro" id="IPR002073">
    <property type="entry name" value="PDEase_catalytic_dom"/>
</dbReference>
<dbReference type="Gene3D" id="1.10.287.70">
    <property type="match status" value="1"/>
</dbReference>
<feature type="domain" description="PDEase" evidence="8">
    <location>
        <begin position="820"/>
        <end position="1180"/>
    </location>
</feature>
<feature type="binding site" evidence="4">
    <location>
        <position position="1137"/>
    </location>
    <ligand>
        <name>AMP</name>
        <dbReference type="ChEBI" id="CHEBI:456215"/>
    </ligand>
</feature>
<feature type="binding site" evidence="5">
    <location>
        <position position="1086"/>
    </location>
    <ligand>
        <name>Zn(2+)</name>
        <dbReference type="ChEBI" id="CHEBI:29105"/>
        <label>1</label>
    </ligand>
</feature>
<dbReference type="CDD" id="cd00077">
    <property type="entry name" value="HDc"/>
    <property type="match status" value="1"/>
</dbReference>
<feature type="binding site" evidence="5">
    <location>
        <position position="949"/>
    </location>
    <ligand>
        <name>Zn(2+)</name>
        <dbReference type="ChEBI" id="CHEBI:29105"/>
        <label>2</label>
    </ligand>
</feature>
<dbReference type="InterPro" id="IPR036770">
    <property type="entry name" value="Ankyrin_rpt-contain_sf"/>
</dbReference>
<dbReference type="Pfam" id="PF00233">
    <property type="entry name" value="PDEase_I"/>
    <property type="match status" value="1"/>
</dbReference>
<feature type="binding site" evidence="5">
    <location>
        <position position="912"/>
    </location>
    <ligand>
        <name>Zn(2+)</name>
        <dbReference type="ChEBI" id="CHEBI:29105"/>
        <label>1</label>
    </ligand>
</feature>
<feature type="transmembrane region" description="Helical" evidence="7">
    <location>
        <begin position="437"/>
        <end position="457"/>
    </location>
</feature>
<dbReference type="PROSITE" id="PS50297">
    <property type="entry name" value="ANK_REP_REGION"/>
    <property type="match status" value="1"/>
</dbReference>
<dbReference type="Gene3D" id="1.10.1300.10">
    <property type="entry name" value="3'5'-cyclic nucleotide phosphodiesterase, catalytic domain"/>
    <property type="match status" value="1"/>
</dbReference>
<feature type="transmembrane region" description="Helical" evidence="7">
    <location>
        <begin position="558"/>
        <end position="577"/>
    </location>
</feature>
<keyword evidence="7" id="KW-1133">Transmembrane helix</keyword>
<dbReference type="GO" id="GO:0004114">
    <property type="term" value="F:3',5'-cyclic-nucleotide phosphodiesterase activity"/>
    <property type="evidence" value="ECO:0007669"/>
    <property type="project" value="InterPro"/>
</dbReference>
<feature type="binding site" evidence="4">
    <location>
        <position position="1086"/>
    </location>
    <ligand>
        <name>AMP</name>
        <dbReference type="ChEBI" id="CHEBI:456215"/>
    </ligand>
</feature>
<feature type="binding site" evidence="4">
    <location>
        <position position="949"/>
    </location>
    <ligand>
        <name>AMP</name>
        <dbReference type="ChEBI" id="CHEBI:456215"/>
    </ligand>
</feature>
<dbReference type="SUPFAM" id="SSF48403">
    <property type="entry name" value="Ankyrin repeat"/>
    <property type="match status" value="1"/>
</dbReference>
<feature type="transmembrane region" description="Helical" evidence="7">
    <location>
        <begin position="674"/>
        <end position="694"/>
    </location>
</feature>
<feature type="active site" description="Proton donor" evidence="3">
    <location>
        <position position="908"/>
    </location>
</feature>
<evidence type="ECO:0000256" key="6">
    <source>
        <dbReference type="PROSITE-ProRule" id="PRU00023"/>
    </source>
</evidence>
<dbReference type="PROSITE" id="PS51845">
    <property type="entry name" value="PDEASE_I_2"/>
    <property type="match status" value="1"/>
</dbReference>
<evidence type="ECO:0000256" key="2">
    <source>
        <dbReference type="ARBA" id="ARBA00022801"/>
    </source>
</evidence>
<sequence length="1217" mass="135891">PPSAVRRQEDFEEGSLGSLAEFEAETEVTQIFSKPDGVTFKSSSPSRIDSKLKQLKDGLLLEPSHWKAAGGQREPGGRPRRVSADDLHEAALRGDVQFVLRQIEAGVPVNSPVRASGDDEYLTLLHVLACKRDVPNGCRILAELIEAKANPNARSTLGSTPLMFACYEKHVAAAEVLLEAGADATPVDDSGYSALRCAVMLDWLEDQPFDQVQALSLQLLVSLHARGTDVDKGGARSPMIEAVLQGNGACVKKLLEFGAEPVGLAEAVQCGTLDIVRDLIRCEANPFLRNSDGCDALKLARQRGDSEILKGIEEHVAYLERMRHKHLNSRKIQVSRRTSIRDGQAAYYAASLTGFFSLGDPDAIAQLVLPEEEESEPSSVPPSMEKGPTLCEAILYKSRRAARWSLLNPLLIGLTGSNLILALFLNDIWTLMDIDEVPGLDLALIVIFSIFVAEFLLQLFGHGWQYYGTLSFWTDIVGILSVPLDYTIISQSITALSNEQGAGLVQMTKIVKLGARAGRLARMAKLLRFLPSMRGLDQPKATAKGISGELNKVLAMKVNLVIIFMAILLPLIEFFRFPMHDHSPHYWADHVEGILENYPDDIFDAVRDLQQFYAGLHIFPFAVDLYMANSSQMVRFDIPAPSVPVRSSDIEVVAGRNGLATIHFSFRTPNLQEAIVTISMIFFSVLLMILAPAAMSRTVGHLVLAPMEDLLACVRKVAAQIFDSVERLALYFVQDHTDMVDTHVEAGSNAGFGREIRLLTKVLTKLGLLNQIASAKRPVDEFEQLGQGQRRLLLDYTTPAALRHQHTLGKEDSLEQEVEEYDALSESIGQALEKVEIQESDFDSWEFNVASVNPGQRLAIAHCLLVLYDSSPGFPHGKPVDLKGYKCHVAFIKAVEAGHGDDQTVPYHNFTHAVDVAFTLRRTLLMAQAEHFINLHERFALIVSALGHDLGHFGHNDAFILATNHELALRYNDISVLENFHCASLFEIIAQPDCDILVHFNKMKKNEIRMVCVETILSTDPSKHFDRYGQLQSAYGAKKQLFEYMTKSVAEEGLEIPEEIGKEVAEFFRNSDVKSVLRDFFMCFADCSNALKPWVTCQYWADVLFQEFFKQGDRERELKMPLQQLNDRARVNVPFSQIHHIQFFLAPQTILASRMMPGLVSCEDYMWENLHKWVQKWEESQPDPEKYTEVTNRIEQMKRRAVTTPSNIHGPSLYLGH</sequence>
<keyword evidence="7" id="KW-0472">Membrane</keyword>
<dbReference type="InterPro" id="IPR002110">
    <property type="entry name" value="Ankyrin_rpt"/>
</dbReference>
<evidence type="ECO:0000256" key="1">
    <source>
        <dbReference type="ARBA" id="ARBA00022723"/>
    </source>
</evidence>
<keyword evidence="2" id="KW-0378">Hydrolase</keyword>
<dbReference type="InterPro" id="IPR003607">
    <property type="entry name" value="HD/PDEase_dom"/>
</dbReference>
<dbReference type="EMBL" id="CAJNNW010010084">
    <property type="protein sequence ID" value="CAE8651709.1"/>
    <property type="molecule type" value="Genomic_DNA"/>
</dbReference>
<dbReference type="SMART" id="SM00471">
    <property type="entry name" value="HDc"/>
    <property type="match status" value="1"/>
</dbReference>
<evidence type="ECO:0000256" key="7">
    <source>
        <dbReference type="SAM" id="Phobius"/>
    </source>
</evidence>
<evidence type="ECO:0000256" key="3">
    <source>
        <dbReference type="PIRSR" id="PIRSR623088-1"/>
    </source>
</evidence>
<evidence type="ECO:0000256" key="5">
    <source>
        <dbReference type="PIRSR" id="PIRSR623088-3"/>
    </source>
</evidence>
<feature type="binding site" evidence="4">
    <location>
        <begin position="908"/>
        <end position="912"/>
    </location>
    <ligand>
        <name>AMP</name>
        <dbReference type="ChEBI" id="CHEBI:456215"/>
    </ligand>
</feature>
<feature type="binding site" evidence="5">
    <location>
        <position position="948"/>
    </location>
    <ligand>
        <name>Zn(2+)</name>
        <dbReference type="ChEBI" id="CHEBI:29105"/>
        <label>1</label>
    </ligand>
</feature>
<evidence type="ECO:0000259" key="8">
    <source>
        <dbReference type="PROSITE" id="PS51845"/>
    </source>
</evidence>